<feature type="transmembrane region" description="Helical" evidence="7">
    <location>
        <begin position="949"/>
        <end position="971"/>
    </location>
</feature>
<feature type="transmembrane region" description="Helical" evidence="7">
    <location>
        <begin position="595"/>
        <end position="621"/>
    </location>
</feature>
<feature type="transmembrane region" description="Helical" evidence="7">
    <location>
        <begin position="719"/>
        <end position="739"/>
    </location>
</feature>
<keyword evidence="6" id="KW-0175">Coiled coil</keyword>
<dbReference type="PANTHER" id="PTHR30287:SF1">
    <property type="entry name" value="INNER MEMBRANE PROTEIN"/>
    <property type="match status" value="1"/>
</dbReference>
<feature type="coiled-coil region" evidence="6">
    <location>
        <begin position="255"/>
        <end position="517"/>
    </location>
</feature>
<evidence type="ECO:0000256" key="3">
    <source>
        <dbReference type="ARBA" id="ARBA00022692"/>
    </source>
</evidence>
<reference evidence="10" key="2">
    <citation type="submission" date="2021-04" db="EMBL/GenBank/DDBJ databases">
        <authorList>
            <person name="Gilroy R."/>
        </authorList>
    </citation>
    <scope>NUCLEOTIDE SEQUENCE</scope>
    <source>
        <strain evidence="10">CHK187-11901</strain>
    </source>
</reference>
<dbReference type="AlphaFoldDB" id="A0A9D2NT14"/>
<comment type="caution">
    <text evidence="10">The sequence shown here is derived from an EMBL/GenBank/DDBJ whole genome shotgun (WGS) entry which is preliminary data.</text>
</comment>
<keyword evidence="2" id="KW-1003">Cell membrane</keyword>
<gene>
    <name evidence="10" type="ORF">H9702_05095</name>
</gene>
<feature type="domain" description="MacB-like periplasmic core" evidence="9">
    <location>
        <begin position="25"/>
        <end position="196"/>
    </location>
</feature>
<evidence type="ECO:0000259" key="8">
    <source>
        <dbReference type="Pfam" id="PF02687"/>
    </source>
</evidence>
<evidence type="ECO:0000256" key="7">
    <source>
        <dbReference type="SAM" id="Phobius"/>
    </source>
</evidence>
<feature type="transmembrane region" description="Helical" evidence="7">
    <location>
        <begin position="1043"/>
        <end position="1063"/>
    </location>
</feature>
<feature type="domain" description="ABC3 transporter permease C-terminal" evidence="8">
    <location>
        <begin position="955"/>
        <end position="1071"/>
    </location>
</feature>
<dbReference type="Gene3D" id="1.10.287.1490">
    <property type="match status" value="1"/>
</dbReference>
<dbReference type="InterPro" id="IPR038766">
    <property type="entry name" value="Membrane_comp_ABC_pdt"/>
</dbReference>
<keyword evidence="4 7" id="KW-1133">Transmembrane helix</keyword>
<organism evidence="10 11">
    <name type="scientific">Candidatus Merdibacter merdavium</name>
    <dbReference type="NCBI Taxonomy" id="2838692"/>
    <lineage>
        <taxon>Bacteria</taxon>
        <taxon>Bacillati</taxon>
        <taxon>Bacillota</taxon>
        <taxon>Erysipelotrichia</taxon>
        <taxon>Erysipelotrichales</taxon>
        <taxon>Erysipelotrichaceae</taxon>
        <taxon>Merdibacter</taxon>
    </lineage>
</organism>
<accession>A0A9D2NT14</accession>
<feature type="domain" description="ABC3 transporter permease C-terminal" evidence="8">
    <location>
        <begin position="553"/>
        <end position="668"/>
    </location>
</feature>
<feature type="transmembrane region" description="Helical" evidence="7">
    <location>
        <begin position="641"/>
        <end position="667"/>
    </location>
</feature>
<dbReference type="InterPro" id="IPR003838">
    <property type="entry name" value="ABC3_permease_C"/>
</dbReference>
<dbReference type="InterPro" id="IPR025857">
    <property type="entry name" value="MacB_PCD"/>
</dbReference>
<feature type="domain" description="MacB-like periplasmic core" evidence="9">
    <location>
        <begin position="723"/>
        <end position="908"/>
    </location>
</feature>
<sequence>MMGSALWKDTLREIRKSFGRFLSILLIVALGVAFFAGVKASVPDMKYTADAYFDEYNLQDIQLFSTVGFTDEDVEKIRDIEGVLGVHATYSMDAVTFKDTTQITLKVLSMPSSDPDPDDPDYINQVRLASGRMPQKSGECLLEEEKMMESALEVGDTITLSTGTDDDISDYLKTDTFTIVGTMYTPLYLSYEKGSTTVGSGSIDNFITILDEDFNMDYYTQVDLTVEGAKALNSYDDEYFDVTDPVKSRLESLGLERADLRLDEIRAQAQEEYDQGVQEYEEAQAQFDQQISDAQEQLNDAENELIVNQATLNSSRLYAQQETASAQAQIEMLEGMLQDAQSRVSALQDQLKSQNNQIQDQLDQLEKNRDEYEALVAENDARVEELQKQLESASDSERPAIEAEIQMRQAASETARSMAQQMQSSIDTLQSQLNSLNDQIDEASSYMNELQNMLDEQKAQLQSAQQSSEQELTQGEQQIADGWVQLAQGRAELERQQELGEEELGLAKERLDKAQEQINAISDPQWIVLDRNSQYSYMDYGSVADRMEGIARVFPVFFFLVAALVCLTTMTRMVDEQRGNIGTMKALGYSKGAIAMKYLMYAFIAGILGSVLGCALGMYIFPSVIFNAWNLMYNLPGLQFVLQPGLMLLASGLVIGVTMLAAFAAVYKELMEVPSQLMRPKAPKIGKKILLERVPMLWSRFSFTWKVTARNIFRYKKRFFMTVIGIAGCSALLVAGFGIQDSISDIVTKQYEEIFNYDAAVTFDTDATIAEKADALQRLQDNDKVEEVIGVGQSAVTVSDDGEDSSVTVIVPSDIDQFADYTALRHRGDTEQIALSDDGALISEKLAMNLGLSAGDTLTITDGDGIEREVKIADVVENYVGHYLYMSPSYYRTVFAERQTNTAAYLKLTEAGLQDESGLGQELMQDEQIASVSFYSGLADSFQDTISSLSFVVVVLVIAAGLLAFVVLYNLTNVNISERIREIATIKVLGFYDREVGSYVFRETIFLTIIGALAGLLLGIGLHSLIMSLAEMESVMFGRNIDWLSFVISFLITMLFSCVVNLFMYRKLMKVQMVESLKSVE</sequence>
<dbReference type="Pfam" id="PF02687">
    <property type="entry name" value="FtsX"/>
    <property type="match status" value="2"/>
</dbReference>
<evidence type="ECO:0000256" key="1">
    <source>
        <dbReference type="ARBA" id="ARBA00004651"/>
    </source>
</evidence>
<comment type="subcellular location">
    <subcellularLocation>
        <location evidence="1">Cell membrane</location>
        <topology evidence="1">Multi-pass membrane protein</topology>
    </subcellularLocation>
</comment>
<evidence type="ECO:0000313" key="11">
    <source>
        <dbReference type="Proteomes" id="UP000823896"/>
    </source>
</evidence>
<reference evidence="10" key="1">
    <citation type="journal article" date="2021" name="PeerJ">
        <title>Extensive microbial diversity within the chicken gut microbiome revealed by metagenomics and culture.</title>
        <authorList>
            <person name="Gilroy R."/>
            <person name="Ravi A."/>
            <person name="Getino M."/>
            <person name="Pursley I."/>
            <person name="Horton D.L."/>
            <person name="Alikhan N.F."/>
            <person name="Baker D."/>
            <person name="Gharbi K."/>
            <person name="Hall N."/>
            <person name="Watson M."/>
            <person name="Adriaenssens E.M."/>
            <person name="Foster-Nyarko E."/>
            <person name="Jarju S."/>
            <person name="Secka A."/>
            <person name="Antonio M."/>
            <person name="Oren A."/>
            <person name="Chaudhuri R.R."/>
            <person name="La Ragione R."/>
            <person name="Hildebrand F."/>
            <person name="Pallen M.J."/>
        </authorList>
    </citation>
    <scope>NUCLEOTIDE SEQUENCE</scope>
    <source>
        <strain evidence="10">CHK187-11901</strain>
    </source>
</reference>
<dbReference type="Pfam" id="PF12704">
    <property type="entry name" value="MacB_PCD"/>
    <property type="match status" value="2"/>
</dbReference>
<feature type="transmembrane region" description="Helical" evidence="7">
    <location>
        <begin position="553"/>
        <end position="574"/>
    </location>
</feature>
<dbReference type="GO" id="GO:0005886">
    <property type="term" value="C:plasma membrane"/>
    <property type="evidence" value="ECO:0007669"/>
    <property type="project" value="UniProtKB-SubCell"/>
</dbReference>
<keyword evidence="5 7" id="KW-0472">Membrane</keyword>
<evidence type="ECO:0000256" key="5">
    <source>
        <dbReference type="ARBA" id="ARBA00023136"/>
    </source>
</evidence>
<evidence type="ECO:0000259" key="9">
    <source>
        <dbReference type="Pfam" id="PF12704"/>
    </source>
</evidence>
<protein>
    <submittedName>
        <fullName evidence="10">FtsX-like permease family protein</fullName>
    </submittedName>
</protein>
<name>A0A9D2NT14_9FIRM</name>
<dbReference type="EMBL" id="DWWM01000029">
    <property type="protein sequence ID" value="HJC36489.1"/>
    <property type="molecule type" value="Genomic_DNA"/>
</dbReference>
<feature type="transmembrane region" description="Helical" evidence="7">
    <location>
        <begin position="1004"/>
        <end position="1023"/>
    </location>
</feature>
<evidence type="ECO:0000313" key="10">
    <source>
        <dbReference type="EMBL" id="HJC36489.1"/>
    </source>
</evidence>
<dbReference type="Proteomes" id="UP000823896">
    <property type="component" value="Unassembled WGS sequence"/>
</dbReference>
<dbReference type="PANTHER" id="PTHR30287">
    <property type="entry name" value="MEMBRANE COMPONENT OF PREDICTED ABC SUPERFAMILY METABOLITE UPTAKE TRANSPORTER"/>
    <property type="match status" value="1"/>
</dbReference>
<keyword evidence="3 7" id="KW-0812">Transmembrane</keyword>
<evidence type="ECO:0000256" key="6">
    <source>
        <dbReference type="SAM" id="Coils"/>
    </source>
</evidence>
<proteinExistence type="predicted"/>
<evidence type="ECO:0000256" key="2">
    <source>
        <dbReference type="ARBA" id="ARBA00022475"/>
    </source>
</evidence>
<evidence type="ECO:0000256" key="4">
    <source>
        <dbReference type="ARBA" id="ARBA00022989"/>
    </source>
</evidence>